<evidence type="ECO:0000313" key="2">
    <source>
        <dbReference type="EMBL" id="SUS06766.1"/>
    </source>
</evidence>
<dbReference type="EMBL" id="UIDG01000250">
    <property type="protein sequence ID" value="SUS06766.1"/>
    <property type="molecule type" value="Genomic_DNA"/>
</dbReference>
<dbReference type="PANTHER" id="PTHR23416">
    <property type="entry name" value="SIALIC ACID SYNTHASE-RELATED"/>
    <property type="match status" value="1"/>
</dbReference>
<dbReference type="Gene3D" id="2.160.10.10">
    <property type="entry name" value="Hexapeptide repeat proteins"/>
    <property type="match status" value="1"/>
</dbReference>
<dbReference type="GO" id="GO:0016740">
    <property type="term" value="F:transferase activity"/>
    <property type="evidence" value="ECO:0007669"/>
    <property type="project" value="UniProtKB-KW"/>
</dbReference>
<keyword evidence="1 3" id="KW-0808">Transferase</keyword>
<dbReference type="CDD" id="cd03349">
    <property type="entry name" value="LbH_XAT"/>
    <property type="match status" value="1"/>
</dbReference>
<dbReference type="SUPFAM" id="SSF51161">
    <property type="entry name" value="Trimeric LpxA-like enzymes"/>
    <property type="match status" value="1"/>
</dbReference>
<protein>
    <submittedName>
        <fullName evidence="3">Acetyltransferase</fullName>
    </submittedName>
</protein>
<organism evidence="3">
    <name type="scientific">metagenome</name>
    <dbReference type="NCBI Taxonomy" id="256318"/>
    <lineage>
        <taxon>unclassified sequences</taxon>
        <taxon>metagenomes</taxon>
    </lineage>
</organism>
<evidence type="ECO:0000313" key="3">
    <source>
        <dbReference type="EMBL" id="SUS07818.1"/>
    </source>
</evidence>
<dbReference type="InterPro" id="IPR018357">
    <property type="entry name" value="Hexapep_transf_CS"/>
</dbReference>
<dbReference type="PROSITE" id="PS00101">
    <property type="entry name" value="HEXAPEP_TRANSFERASES"/>
    <property type="match status" value="1"/>
</dbReference>
<name>A0A380TI09_9ZZZZ</name>
<dbReference type="EMBL" id="UIDG01000452">
    <property type="protein sequence ID" value="SUS07818.1"/>
    <property type="molecule type" value="Genomic_DNA"/>
</dbReference>
<gene>
    <name evidence="2" type="ORF">DF3PB_3230005</name>
    <name evidence="3" type="ORF">DF3PB_5050003</name>
</gene>
<proteinExistence type="predicted"/>
<dbReference type="InterPro" id="IPR051159">
    <property type="entry name" value="Hexapeptide_acetyltransf"/>
</dbReference>
<dbReference type="AlphaFoldDB" id="A0A380TI09"/>
<dbReference type="InterPro" id="IPR011004">
    <property type="entry name" value="Trimer_LpxA-like_sf"/>
</dbReference>
<dbReference type="Pfam" id="PF00132">
    <property type="entry name" value="Hexapep"/>
    <property type="match status" value="1"/>
</dbReference>
<accession>A0A380TI09</accession>
<sequence>MAPLSIEFGATPRERLEPLGLRLPTLTGTCQLDAGSSFEPPCFIQARIDQPTLLEVGAFTSVSGGQIGKVKIGRYCAIAPDVRIGAHEHPTHWLTCSRVAYYPVVHDWDRFSRPDGYETIRQTQHEFTASCPLTTLGPDVWIGQGAFIKAGVTLGAGAVVAARSVVIKDVPPYAIVAGMPASIKKYRFDERIIARLLEVNWWRYSLYDCYDLPFDKPAQALDQIEERVAAGTLKPYCPRPLTAVDLQQLFAAHA</sequence>
<evidence type="ECO:0000256" key="1">
    <source>
        <dbReference type="ARBA" id="ARBA00022679"/>
    </source>
</evidence>
<reference evidence="3" key="1">
    <citation type="submission" date="2018-07" db="EMBL/GenBank/DDBJ databases">
        <authorList>
            <person name="Quirk P.G."/>
            <person name="Krulwich T.A."/>
        </authorList>
    </citation>
    <scope>NUCLEOTIDE SEQUENCE</scope>
</reference>
<dbReference type="InterPro" id="IPR001451">
    <property type="entry name" value="Hexapep"/>
</dbReference>